<dbReference type="Proteomes" id="UP000178601">
    <property type="component" value="Unassembled WGS sequence"/>
</dbReference>
<dbReference type="AlphaFoldDB" id="A0A1F6G095"/>
<dbReference type="EMBL" id="MFMQ01000049">
    <property type="protein sequence ID" value="OGG91532.1"/>
    <property type="molecule type" value="Genomic_DNA"/>
</dbReference>
<organism evidence="1 2">
    <name type="scientific">Candidatus Kaiserbacteria bacterium RIFCSPLOWO2_12_FULL_53_8</name>
    <dbReference type="NCBI Taxonomy" id="1798529"/>
    <lineage>
        <taxon>Bacteria</taxon>
        <taxon>Candidatus Kaiseribacteriota</taxon>
    </lineage>
</organism>
<proteinExistence type="predicted"/>
<protein>
    <submittedName>
        <fullName evidence="1">Uncharacterized protein</fullName>
    </submittedName>
</protein>
<comment type="caution">
    <text evidence="1">The sequence shown here is derived from an EMBL/GenBank/DDBJ whole genome shotgun (WGS) entry which is preliminary data.</text>
</comment>
<name>A0A1F6G095_9BACT</name>
<accession>A0A1F6G095</accession>
<evidence type="ECO:0000313" key="2">
    <source>
        <dbReference type="Proteomes" id="UP000178601"/>
    </source>
</evidence>
<reference evidence="1 2" key="1">
    <citation type="journal article" date="2016" name="Nat. Commun.">
        <title>Thousands of microbial genomes shed light on interconnected biogeochemical processes in an aquifer system.</title>
        <authorList>
            <person name="Anantharaman K."/>
            <person name="Brown C.T."/>
            <person name="Hug L.A."/>
            <person name="Sharon I."/>
            <person name="Castelle C.J."/>
            <person name="Probst A.J."/>
            <person name="Thomas B.C."/>
            <person name="Singh A."/>
            <person name="Wilkins M.J."/>
            <person name="Karaoz U."/>
            <person name="Brodie E.L."/>
            <person name="Williams K.H."/>
            <person name="Hubbard S.S."/>
            <person name="Banfield J.F."/>
        </authorList>
    </citation>
    <scope>NUCLEOTIDE SEQUENCE [LARGE SCALE GENOMIC DNA]</scope>
</reference>
<evidence type="ECO:0000313" key="1">
    <source>
        <dbReference type="EMBL" id="OGG91532.1"/>
    </source>
</evidence>
<gene>
    <name evidence="1" type="ORF">A3H16_01660</name>
</gene>
<sequence>MTTITIPKNVMTEKDLMIIPRSEYKGLLKRLRIIEKDEQLWKSAAKDKFFKAYSTSDEIYDQV</sequence>